<dbReference type="RefSeq" id="WP_188889770.1">
    <property type="nucleotide sequence ID" value="NZ_BMHY01000004.1"/>
</dbReference>
<keyword evidence="1" id="KW-0732">Signal</keyword>
<sequence>MKKYTMFALVAIVCLTSVSLAVAGSRDYAPVVQTPSMETGYVDRLVHSDKGYALDFDSIEWYEGDAATAKFIEREGDSGLDAPPDGYYIINDDTSVKTLPIADDAVVLMQIYDRTGHAAEADIVWDEQISLASFAEHFNKDESIKLKDFPYHITVKDGKVVRIVQQYIP</sequence>
<proteinExistence type="predicted"/>
<evidence type="ECO:0000256" key="1">
    <source>
        <dbReference type="SAM" id="SignalP"/>
    </source>
</evidence>
<keyword evidence="3" id="KW-1185">Reference proteome</keyword>
<comment type="caution">
    <text evidence="2">The sequence shown here is derived from an EMBL/GenBank/DDBJ whole genome shotgun (WGS) entry which is preliminary data.</text>
</comment>
<accession>A0A917H8F4</accession>
<evidence type="ECO:0000313" key="3">
    <source>
        <dbReference type="Proteomes" id="UP000600247"/>
    </source>
</evidence>
<feature type="chain" id="PRO_5037977244" description="Copper amine oxidase-like N-terminal domain-containing protein" evidence="1">
    <location>
        <begin position="24"/>
        <end position="169"/>
    </location>
</feature>
<evidence type="ECO:0000313" key="2">
    <source>
        <dbReference type="EMBL" id="GGG70862.1"/>
    </source>
</evidence>
<dbReference type="Proteomes" id="UP000600247">
    <property type="component" value="Unassembled WGS sequence"/>
</dbReference>
<gene>
    <name evidence="2" type="ORF">GCM10010918_27900</name>
</gene>
<protein>
    <recommendedName>
        <fullName evidence="4">Copper amine oxidase-like N-terminal domain-containing protein</fullName>
    </recommendedName>
</protein>
<name>A0A917H8F4_9BACL</name>
<organism evidence="2 3">
    <name type="scientific">Paenibacillus radicis</name>
    <name type="common">ex Gao et al. 2016</name>
    <dbReference type="NCBI Taxonomy" id="1737354"/>
    <lineage>
        <taxon>Bacteria</taxon>
        <taxon>Bacillati</taxon>
        <taxon>Bacillota</taxon>
        <taxon>Bacilli</taxon>
        <taxon>Bacillales</taxon>
        <taxon>Paenibacillaceae</taxon>
        <taxon>Paenibacillus</taxon>
    </lineage>
</organism>
<dbReference type="EMBL" id="BMHY01000004">
    <property type="protein sequence ID" value="GGG70862.1"/>
    <property type="molecule type" value="Genomic_DNA"/>
</dbReference>
<evidence type="ECO:0008006" key="4">
    <source>
        <dbReference type="Google" id="ProtNLM"/>
    </source>
</evidence>
<dbReference type="AlphaFoldDB" id="A0A917H8F4"/>
<feature type="signal peptide" evidence="1">
    <location>
        <begin position="1"/>
        <end position="23"/>
    </location>
</feature>
<reference evidence="2 3" key="1">
    <citation type="journal article" date="2014" name="Int. J. Syst. Evol. Microbiol.">
        <title>Complete genome sequence of Corynebacterium casei LMG S-19264T (=DSM 44701T), isolated from a smear-ripened cheese.</title>
        <authorList>
            <consortium name="US DOE Joint Genome Institute (JGI-PGF)"/>
            <person name="Walter F."/>
            <person name="Albersmeier A."/>
            <person name="Kalinowski J."/>
            <person name="Ruckert C."/>
        </authorList>
    </citation>
    <scope>NUCLEOTIDE SEQUENCE [LARGE SCALE GENOMIC DNA]</scope>
    <source>
        <strain evidence="2 3">CGMCC 1.15286</strain>
    </source>
</reference>